<keyword evidence="3" id="KW-1185">Reference proteome</keyword>
<gene>
    <name evidence="2" type="ORF">PENANT_c020G08875</name>
</gene>
<dbReference type="Proteomes" id="UP000191672">
    <property type="component" value="Unassembled WGS sequence"/>
</dbReference>
<dbReference type="AlphaFoldDB" id="A0A1V6Q0T8"/>
<feature type="region of interest" description="Disordered" evidence="1">
    <location>
        <begin position="17"/>
        <end position="93"/>
    </location>
</feature>
<sequence>MPYMEIWKTKEQTVLNAKSVRSKAGTSTASFRRPSGSDKPPPKPFAPATLPHLRPMTPSHQTLPPRNVSQKSQWIQYNENKSTAVSSDPFETQ</sequence>
<evidence type="ECO:0000256" key="1">
    <source>
        <dbReference type="SAM" id="MobiDB-lite"/>
    </source>
</evidence>
<proteinExistence type="predicted"/>
<evidence type="ECO:0000313" key="2">
    <source>
        <dbReference type="EMBL" id="OQD82667.1"/>
    </source>
</evidence>
<name>A0A1V6Q0T8_9EURO</name>
<evidence type="ECO:0000313" key="3">
    <source>
        <dbReference type="Proteomes" id="UP000191672"/>
    </source>
</evidence>
<dbReference type="EMBL" id="MDYN01000020">
    <property type="protein sequence ID" value="OQD82667.1"/>
    <property type="molecule type" value="Genomic_DNA"/>
</dbReference>
<accession>A0A1V6Q0T8</accession>
<comment type="caution">
    <text evidence="2">The sequence shown here is derived from an EMBL/GenBank/DDBJ whole genome shotgun (WGS) entry which is preliminary data.</text>
</comment>
<reference evidence="3" key="1">
    <citation type="journal article" date="2017" name="Nat. Microbiol.">
        <title>Global analysis of biosynthetic gene clusters reveals vast potential of secondary metabolite production in Penicillium species.</title>
        <authorList>
            <person name="Nielsen J.C."/>
            <person name="Grijseels S."/>
            <person name="Prigent S."/>
            <person name="Ji B."/>
            <person name="Dainat J."/>
            <person name="Nielsen K.F."/>
            <person name="Frisvad J.C."/>
            <person name="Workman M."/>
            <person name="Nielsen J."/>
        </authorList>
    </citation>
    <scope>NUCLEOTIDE SEQUENCE [LARGE SCALE GENOMIC DNA]</scope>
    <source>
        <strain evidence="3">IBT 31811</strain>
    </source>
</reference>
<feature type="compositionally biased region" description="Polar residues" evidence="1">
    <location>
        <begin position="58"/>
        <end position="93"/>
    </location>
</feature>
<protein>
    <submittedName>
        <fullName evidence="2">Uncharacterized protein</fullName>
    </submittedName>
</protein>
<organism evidence="2 3">
    <name type="scientific">Penicillium antarcticum</name>
    <dbReference type="NCBI Taxonomy" id="416450"/>
    <lineage>
        <taxon>Eukaryota</taxon>
        <taxon>Fungi</taxon>
        <taxon>Dikarya</taxon>
        <taxon>Ascomycota</taxon>
        <taxon>Pezizomycotina</taxon>
        <taxon>Eurotiomycetes</taxon>
        <taxon>Eurotiomycetidae</taxon>
        <taxon>Eurotiales</taxon>
        <taxon>Aspergillaceae</taxon>
        <taxon>Penicillium</taxon>
    </lineage>
</organism>